<dbReference type="PANTHER" id="PTHR42905">
    <property type="entry name" value="PHOSPHOENOLPYRUVATE CARBOXYLASE"/>
    <property type="match status" value="1"/>
</dbReference>
<dbReference type="GO" id="GO:0016833">
    <property type="term" value="F:oxo-acid-lyase activity"/>
    <property type="evidence" value="ECO:0007669"/>
    <property type="project" value="UniProtKB-ARBA"/>
</dbReference>
<reference evidence="1 2" key="1">
    <citation type="journal article" date="2018" name="Syst. Appl. Microbiol.">
        <title>A new symbiotic nanoarchaeote (Candidatus Nanoclepta minutus) and its host (Zestosphaera tikiterensis gen. nov., sp. nov.) from a New Zealand hot spring.</title>
        <authorList>
            <person name="St John E."/>
            <person name="Liu Y."/>
            <person name="Podar M."/>
            <person name="Stott M.B."/>
            <person name="Meneghin J."/>
            <person name="Chen Z."/>
            <person name="Lagutin K."/>
            <person name="Mitchell K."/>
            <person name="Reysenbach A.L."/>
        </authorList>
    </citation>
    <scope>NUCLEOTIDE SEQUENCE [LARGE SCALE GENOMIC DNA]</scope>
    <source>
        <strain evidence="1">NZ3</strain>
    </source>
</reference>
<comment type="caution">
    <text evidence="1">The sequence shown here is derived from an EMBL/GenBank/DDBJ whole genome shotgun (WGS) entry which is preliminary data.</text>
</comment>
<sequence length="305" mass="33739">MKKSTVFRKMLSESGVIVMPGAYDALSAKIIELVGFKAIQHTGYGTAASLLGMPDIGLVSFKEMVDRVASIARAVNIPVIGDADTGYGNPINAYRTVKEYIWAGAAGLFIEDQVWPKRCGHMFGKMIIDKEEMMGKIMAAVDAKKEEDPDFVIGARTDAIAVAGIDEAIERANAYHKAGADFIFIEAFENVEQMEKAVKEVKAPLMLNLIEGGRTPLVSVQEAEKLGFKMVIFPLTALYSAAKAMFETLTLLKQKGTAQVYLDMLMTFPEFAKIVEIQKFREMEDKYIPEKILEKMYGKGPRKIV</sequence>
<dbReference type="Gene3D" id="3.20.20.60">
    <property type="entry name" value="Phosphoenolpyruvate-binding domains"/>
    <property type="match status" value="1"/>
</dbReference>
<dbReference type="FunFam" id="3.20.20.60:FF:000009">
    <property type="entry name" value="2-methylisocitrate lyase"/>
    <property type="match status" value="1"/>
</dbReference>
<dbReference type="InterPro" id="IPR015813">
    <property type="entry name" value="Pyrv/PenolPyrv_kinase-like_dom"/>
</dbReference>
<dbReference type="PANTHER" id="PTHR42905:SF5">
    <property type="entry name" value="CARBOXYVINYL-CARBOXYPHOSPHONATE PHOSPHORYLMUTASE, CHLOROPLASTIC"/>
    <property type="match status" value="1"/>
</dbReference>
<dbReference type="AlphaFoldDB" id="A0A2R7Y7D8"/>
<dbReference type="InterPro" id="IPR018523">
    <property type="entry name" value="Isocitrate_lyase_ph_CS"/>
</dbReference>
<accession>A0A2R7Y7D8</accession>
<dbReference type="SUPFAM" id="SSF51621">
    <property type="entry name" value="Phosphoenolpyruvate/pyruvate domain"/>
    <property type="match status" value="1"/>
</dbReference>
<evidence type="ECO:0000313" key="2">
    <source>
        <dbReference type="Proteomes" id="UP000244093"/>
    </source>
</evidence>
<proteinExistence type="predicted"/>
<dbReference type="InterPro" id="IPR039556">
    <property type="entry name" value="ICL/PEPM"/>
</dbReference>
<organism evidence="1 2">
    <name type="scientific">Zestosphaera tikiterensis</name>
    <dbReference type="NCBI Taxonomy" id="1973259"/>
    <lineage>
        <taxon>Archaea</taxon>
        <taxon>Thermoproteota</taxon>
        <taxon>Thermoprotei</taxon>
        <taxon>Desulfurococcales</taxon>
        <taxon>Desulfurococcaceae</taxon>
        <taxon>Zestosphaera</taxon>
    </lineage>
</organism>
<gene>
    <name evidence="1" type="ORF">B7O98_03170</name>
</gene>
<protein>
    <submittedName>
        <fullName evidence="1">Carboxyvinyl-carboxyphosphonate phosphorylmutase</fullName>
    </submittedName>
</protein>
<dbReference type="Pfam" id="PF13714">
    <property type="entry name" value="PEP_mutase"/>
    <property type="match status" value="1"/>
</dbReference>
<name>A0A2R7Y7D8_9CREN</name>
<dbReference type="CDD" id="cd00377">
    <property type="entry name" value="ICL_PEPM"/>
    <property type="match status" value="1"/>
</dbReference>
<dbReference type="InterPro" id="IPR040442">
    <property type="entry name" value="Pyrv_kinase-like_dom_sf"/>
</dbReference>
<dbReference type="EMBL" id="NBVN01000002">
    <property type="protein sequence ID" value="PUA33438.1"/>
    <property type="molecule type" value="Genomic_DNA"/>
</dbReference>
<dbReference type="Proteomes" id="UP000244093">
    <property type="component" value="Unassembled WGS sequence"/>
</dbReference>
<dbReference type="PROSITE" id="PS00161">
    <property type="entry name" value="ISOCITRATE_LYASE"/>
    <property type="match status" value="1"/>
</dbReference>
<evidence type="ECO:0000313" key="1">
    <source>
        <dbReference type="EMBL" id="PUA33438.1"/>
    </source>
</evidence>